<keyword evidence="12" id="KW-1185">Reference proteome</keyword>
<dbReference type="GO" id="GO:0016052">
    <property type="term" value="P:carbohydrate catabolic process"/>
    <property type="evidence" value="ECO:0007669"/>
    <property type="project" value="InterPro"/>
</dbReference>
<feature type="region of interest" description="Disordered" evidence="10">
    <location>
        <begin position="428"/>
        <end position="450"/>
    </location>
</feature>
<dbReference type="GO" id="GO:0009272">
    <property type="term" value="P:fungal-type cell wall biogenesis"/>
    <property type="evidence" value="ECO:0007669"/>
    <property type="project" value="TreeGrafter"/>
</dbReference>
<evidence type="ECO:0000313" key="11">
    <source>
        <dbReference type="EMBL" id="PNY24645.1"/>
    </source>
</evidence>
<dbReference type="Proteomes" id="UP000236621">
    <property type="component" value="Unassembled WGS sequence"/>
</dbReference>
<comment type="catalytic activity">
    <reaction evidence="1">
        <text>Random hydrolysis of (1-&gt;6)-alpha-D-mannosidic linkages in unbranched (1-&gt;6)-mannans.</text>
        <dbReference type="EC" id="3.2.1.101"/>
    </reaction>
</comment>
<evidence type="ECO:0000256" key="4">
    <source>
        <dbReference type="ARBA" id="ARBA00012350"/>
    </source>
</evidence>
<keyword evidence="5" id="KW-0732">Signal</keyword>
<dbReference type="Pfam" id="PF03663">
    <property type="entry name" value="Glyco_hydro_76"/>
    <property type="match status" value="1"/>
</dbReference>
<accession>A0A2K3QAR3</accession>
<comment type="caution">
    <text evidence="11">The sequence shown here is derived from an EMBL/GenBank/DDBJ whole genome shotgun (WGS) entry which is preliminary data.</text>
</comment>
<dbReference type="Gene3D" id="1.50.10.20">
    <property type="match status" value="1"/>
</dbReference>
<reference evidence="11 12" key="1">
    <citation type="submission" date="2017-08" db="EMBL/GenBank/DDBJ databases">
        <title>Harnessing the power of phylogenomics to disentangle the directionality and signatures of interkingdom host jumping in the parasitic fungal genus Tolypocladium.</title>
        <authorList>
            <person name="Quandt C.A."/>
            <person name="Patterson W."/>
            <person name="Spatafora J.W."/>
        </authorList>
    </citation>
    <scope>NUCLEOTIDE SEQUENCE [LARGE SCALE GENOMIC DNA]</scope>
    <source>
        <strain evidence="11 12">CBS 113982</strain>
    </source>
</reference>
<gene>
    <name evidence="11" type="ORF">TCAP_05418</name>
</gene>
<feature type="compositionally biased region" description="Low complexity" evidence="10">
    <location>
        <begin position="441"/>
        <end position="450"/>
    </location>
</feature>
<evidence type="ECO:0000256" key="10">
    <source>
        <dbReference type="SAM" id="MobiDB-lite"/>
    </source>
</evidence>
<name>A0A2K3QAR3_9HYPO</name>
<comment type="subcellular location">
    <subcellularLocation>
        <location evidence="2">Endomembrane system</location>
    </subcellularLocation>
</comment>
<comment type="similarity">
    <text evidence="3">Belongs to the glycosyl hydrolase 76 family.</text>
</comment>
<dbReference type="PANTHER" id="PTHR12145">
    <property type="entry name" value="MANNAN ENDO-1,6-ALPHA-MANNOSIDASE DCW1"/>
    <property type="match status" value="1"/>
</dbReference>
<sequence length="499" mass="53026">MQFYKCVHAAAALSGIVAPKDLDTQSSSSVRNVAATIAHGAMSYYSGNASAPNSVDVGNVPKPYYWWVAGALWGAMLDYYHYTKDPTYNDVVIQALLAPANVAPNFDYMPQEHANEEGNDDLFFWGSAAMTAAERNFPQPNADAPPWLNISANVFNSLVSRWDSKNCGGGMLWQIYASNPNGLTYKNSIANGGLFQLAARMARATGNDTYLDWAQKVWDWSVGIGIVDSHTNNVYDGVDIKTGCEQVNRLSFTYTTGVYMYGAAVLANYTGKREWADLAGNLLDGAAWFFSKQPGFENVMLEPSCEPANRCNNDMITFKGYLSRFMWQTSVMVPSMRPKIESYLIPSAKAAAAVCTGGKDGHQCGMKWYTGSFDGKPGLGQQMCALETIQGLLIHEAAPPLAGKDIKPIADAAWTPIDTYTYGADGPATSKRAATSPTDQSSASEASGVAVSGGTVSGGTVSGATVSGATVSGAAHLGGEMMGLVLVGVAAALAPWVLA</sequence>
<dbReference type="InterPro" id="IPR008928">
    <property type="entry name" value="6-hairpin_glycosidase_sf"/>
</dbReference>
<dbReference type="SUPFAM" id="SSF48208">
    <property type="entry name" value="Six-hairpin glycosidases"/>
    <property type="match status" value="1"/>
</dbReference>
<evidence type="ECO:0000256" key="3">
    <source>
        <dbReference type="ARBA" id="ARBA00009699"/>
    </source>
</evidence>
<evidence type="ECO:0000256" key="9">
    <source>
        <dbReference type="ARBA" id="ARBA00023295"/>
    </source>
</evidence>
<dbReference type="EC" id="3.2.1.101" evidence="4"/>
<dbReference type="InterPro" id="IPR005198">
    <property type="entry name" value="Glyco_hydro_76"/>
</dbReference>
<evidence type="ECO:0000256" key="5">
    <source>
        <dbReference type="ARBA" id="ARBA00022729"/>
    </source>
</evidence>
<dbReference type="InterPro" id="IPR014480">
    <property type="entry name" value="Mannan-1_6-alpha_mannosidase"/>
</dbReference>
<keyword evidence="7" id="KW-0472">Membrane</keyword>
<dbReference type="AlphaFoldDB" id="A0A2K3QAR3"/>
<organism evidence="11 12">
    <name type="scientific">Tolypocladium capitatum</name>
    <dbReference type="NCBI Taxonomy" id="45235"/>
    <lineage>
        <taxon>Eukaryota</taxon>
        <taxon>Fungi</taxon>
        <taxon>Dikarya</taxon>
        <taxon>Ascomycota</taxon>
        <taxon>Pezizomycotina</taxon>
        <taxon>Sordariomycetes</taxon>
        <taxon>Hypocreomycetidae</taxon>
        <taxon>Hypocreales</taxon>
        <taxon>Ophiocordycipitaceae</taxon>
        <taxon>Tolypocladium</taxon>
    </lineage>
</organism>
<keyword evidence="6" id="KW-0378">Hydrolase</keyword>
<dbReference type="PANTHER" id="PTHR12145:SF38">
    <property type="entry name" value="MANNAN ENDO-1,6-ALPHA-MANNOSIDASE"/>
    <property type="match status" value="1"/>
</dbReference>
<evidence type="ECO:0000256" key="1">
    <source>
        <dbReference type="ARBA" id="ARBA00001452"/>
    </source>
</evidence>
<evidence type="ECO:0000256" key="2">
    <source>
        <dbReference type="ARBA" id="ARBA00004308"/>
    </source>
</evidence>
<keyword evidence="9" id="KW-0326">Glycosidase</keyword>
<dbReference type="STRING" id="45235.A0A2K3QAR3"/>
<dbReference type="FunFam" id="1.50.10.20:FF:000006">
    <property type="entry name" value="Mannan endo-1,6-alpha-mannosidase"/>
    <property type="match status" value="1"/>
</dbReference>
<evidence type="ECO:0000256" key="6">
    <source>
        <dbReference type="ARBA" id="ARBA00022801"/>
    </source>
</evidence>
<keyword evidence="8" id="KW-0325">Glycoprotein</keyword>
<evidence type="ECO:0000256" key="8">
    <source>
        <dbReference type="ARBA" id="ARBA00023180"/>
    </source>
</evidence>
<evidence type="ECO:0000256" key="7">
    <source>
        <dbReference type="ARBA" id="ARBA00023136"/>
    </source>
</evidence>
<dbReference type="OrthoDB" id="4187847at2759"/>
<protein>
    <recommendedName>
        <fullName evidence="4">mannan endo-1,6-alpha-mannosidase</fullName>
        <ecNumber evidence="4">3.2.1.101</ecNumber>
    </recommendedName>
</protein>
<dbReference type="GO" id="GO:0008496">
    <property type="term" value="F:mannan endo-1,6-alpha-mannosidase activity"/>
    <property type="evidence" value="ECO:0007669"/>
    <property type="project" value="UniProtKB-EC"/>
</dbReference>
<proteinExistence type="inferred from homology"/>
<dbReference type="EMBL" id="NRSZ01000861">
    <property type="protein sequence ID" value="PNY24645.1"/>
    <property type="molecule type" value="Genomic_DNA"/>
</dbReference>
<dbReference type="GO" id="GO:0012505">
    <property type="term" value="C:endomembrane system"/>
    <property type="evidence" value="ECO:0007669"/>
    <property type="project" value="UniProtKB-SubCell"/>
</dbReference>
<evidence type="ECO:0000313" key="12">
    <source>
        <dbReference type="Proteomes" id="UP000236621"/>
    </source>
</evidence>